<sequence>MYSPSFPPSSSPASSPATAPIDSSPGSSPITFEPLNLDDDGVPPITHPFAASFTQKQKRDKYLSALDDEDNRAVKKARHTNLNCRGSSCTSEEDETWARVAEEAYEKRTRNFNLTDHRLTRIDPMFIVELRNMVVFPDNTERSNPAKEPQSRLFQRVTTEPANAARQFRRSFSRTESISSASVPGEQPHNISFYLANNFIAKLPKVLFSLSNLVTLSLRNNRIKFLPPDIGLLAQLRHLNISMNQLTYLPAELDQLALNNLQVHPNPFKPKPDDCWVTDATLLFSIPSMVEIASRILLSPPPPSLADIDGEDTAPLETLLDYYLPLPPRICRQISPPLINTLNACLPGSIITERPKELGQDESGYLTGIGKCPNPLHSTPQSFVWHAEERLSWEKRVAGQLLGGDVPLRWRGCGRGCLAFLDEKNARKERCEENAVPKAPEMVFAPVVLTGAALDFDDE</sequence>
<evidence type="ECO:0000256" key="3">
    <source>
        <dbReference type="SAM" id="MobiDB-lite"/>
    </source>
</evidence>
<dbReference type="InterPro" id="IPR001611">
    <property type="entry name" value="Leu-rich_rpt"/>
</dbReference>
<evidence type="ECO:0000313" key="5">
    <source>
        <dbReference type="Proteomes" id="UP000307440"/>
    </source>
</evidence>
<dbReference type="STRING" id="230819.A0A5C3LM26"/>
<dbReference type="PROSITE" id="PS51450">
    <property type="entry name" value="LRR"/>
    <property type="match status" value="1"/>
</dbReference>
<evidence type="ECO:0000256" key="1">
    <source>
        <dbReference type="ARBA" id="ARBA00022614"/>
    </source>
</evidence>
<dbReference type="Proteomes" id="UP000307440">
    <property type="component" value="Unassembled WGS sequence"/>
</dbReference>
<proteinExistence type="predicted"/>
<dbReference type="InterPro" id="IPR032675">
    <property type="entry name" value="LRR_dom_sf"/>
</dbReference>
<keyword evidence="5" id="KW-1185">Reference proteome</keyword>
<feature type="compositionally biased region" description="Pro residues" evidence="3">
    <location>
        <begin position="1"/>
        <end position="10"/>
    </location>
</feature>
<gene>
    <name evidence="4" type="ORF">FA15DRAFT_609910</name>
</gene>
<dbReference type="InterPro" id="IPR003591">
    <property type="entry name" value="Leu-rich_rpt_typical-subtyp"/>
</dbReference>
<dbReference type="Pfam" id="PF13855">
    <property type="entry name" value="LRR_8"/>
    <property type="match status" value="1"/>
</dbReference>
<keyword evidence="2" id="KW-0677">Repeat</keyword>
<dbReference type="Gene3D" id="3.80.10.10">
    <property type="entry name" value="Ribonuclease Inhibitor"/>
    <property type="match status" value="1"/>
</dbReference>
<evidence type="ECO:0000256" key="2">
    <source>
        <dbReference type="ARBA" id="ARBA00022737"/>
    </source>
</evidence>
<organism evidence="4 5">
    <name type="scientific">Coprinopsis marcescibilis</name>
    <name type="common">Agaric fungus</name>
    <name type="synonym">Psathyrella marcescibilis</name>
    <dbReference type="NCBI Taxonomy" id="230819"/>
    <lineage>
        <taxon>Eukaryota</taxon>
        <taxon>Fungi</taxon>
        <taxon>Dikarya</taxon>
        <taxon>Basidiomycota</taxon>
        <taxon>Agaricomycotina</taxon>
        <taxon>Agaricomycetes</taxon>
        <taxon>Agaricomycetidae</taxon>
        <taxon>Agaricales</taxon>
        <taxon>Agaricineae</taxon>
        <taxon>Psathyrellaceae</taxon>
        <taxon>Coprinopsis</taxon>
    </lineage>
</organism>
<dbReference type="EMBL" id="ML210148">
    <property type="protein sequence ID" value="TFK29751.1"/>
    <property type="molecule type" value="Genomic_DNA"/>
</dbReference>
<dbReference type="SMART" id="SM00369">
    <property type="entry name" value="LRR_TYP"/>
    <property type="match status" value="2"/>
</dbReference>
<dbReference type="AlphaFoldDB" id="A0A5C3LM26"/>
<feature type="compositionally biased region" description="Low complexity" evidence="3">
    <location>
        <begin position="11"/>
        <end position="25"/>
    </location>
</feature>
<dbReference type="OrthoDB" id="660555at2759"/>
<dbReference type="InterPro" id="IPR050216">
    <property type="entry name" value="LRR_domain-containing"/>
</dbReference>
<dbReference type="GO" id="GO:0005737">
    <property type="term" value="C:cytoplasm"/>
    <property type="evidence" value="ECO:0007669"/>
    <property type="project" value="TreeGrafter"/>
</dbReference>
<evidence type="ECO:0000313" key="4">
    <source>
        <dbReference type="EMBL" id="TFK29751.1"/>
    </source>
</evidence>
<dbReference type="PANTHER" id="PTHR48051:SF1">
    <property type="entry name" value="RAS SUPPRESSOR PROTEIN 1"/>
    <property type="match status" value="1"/>
</dbReference>
<feature type="region of interest" description="Disordered" evidence="3">
    <location>
        <begin position="1"/>
        <end position="43"/>
    </location>
</feature>
<name>A0A5C3LM26_COPMA</name>
<dbReference type="PANTHER" id="PTHR48051">
    <property type="match status" value="1"/>
</dbReference>
<accession>A0A5C3LM26</accession>
<dbReference type="SUPFAM" id="SSF52075">
    <property type="entry name" value="Outer arm dynein light chain 1"/>
    <property type="match status" value="1"/>
</dbReference>
<keyword evidence="1" id="KW-0433">Leucine-rich repeat</keyword>
<reference evidence="4 5" key="1">
    <citation type="journal article" date="2019" name="Nat. Ecol. Evol.">
        <title>Megaphylogeny resolves global patterns of mushroom evolution.</title>
        <authorList>
            <person name="Varga T."/>
            <person name="Krizsan K."/>
            <person name="Foldi C."/>
            <person name="Dima B."/>
            <person name="Sanchez-Garcia M."/>
            <person name="Sanchez-Ramirez S."/>
            <person name="Szollosi G.J."/>
            <person name="Szarkandi J.G."/>
            <person name="Papp V."/>
            <person name="Albert L."/>
            <person name="Andreopoulos W."/>
            <person name="Angelini C."/>
            <person name="Antonin V."/>
            <person name="Barry K.W."/>
            <person name="Bougher N.L."/>
            <person name="Buchanan P."/>
            <person name="Buyck B."/>
            <person name="Bense V."/>
            <person name="Catcheside P."/>
            <person name="Chovatia M."/>
            <person name="Cooper J."/>
            <person name="Damon W."/>
            <person name="Desjardin D."/>
            <person name="Finy P."/>
            <person name="Geml J."/>
            <person name="Haridas S."/>
            <person name="Hughes K."/>
            <person name="Justo A."/>
            <person name="Karasinski D."/>
            <person name="Kautmanova I."/>
            <person name="Kiss B."/>
            <person name="Kocsube S."/>
            <person name="Kotiranta H."/>
            <person name="LaButti K.M."/>
            <person name="Lechner B.E."/>
            <person name="Liimatainen K."/>
            <person name="Lipzen A."/>
            <person name="Lukacs Z."/>
            <person name="Mihaltcheva S."/>
            <person name="Morgado L.N."/>
            <person name="Niskanen T."/>
            <person name="Noordeloos M.E."/>
            <person name="Ohm R.A."/>
            <person name="Ortiz-Santana B."/>
            <person name="Ovrebo C."/>
            <person name="Racz N."/>
            <person name="Riley R."/>
            <person name="Savchenko A."/>
            <person name="Shiryaev A."/>
            <person name="Soop K."/>
            <person name="Spirin V."/>
            <person name="Szebenyi C."/>
            <person name="Tomsovsky M."/>
            <person name="Tulloss R.E."/>
            <person name="Uehling J."/>
            <person name="Grigoriev I.V."/>
            <person name="Vagvolgyi C."/>
            <person name="Papp T."/>
            <person name="Martin F.M."/>
            <person name="Miettinen O."/>
            <person name="Hibbett D.S."/>
            <person name="Nagy L.G."/>
        </authorList>
    </citation>
    <scope>NUCLEOTIDE SEQUENCE [LARGE SCALE GENOMIC DNA]</scope>
    <source>
        <strain evidence="4 5">CBS 121175</strain>
    </source>
</reference>
<protein>
    <submittedName>
        <fullName evidence="4">Uncharacterized protein</fullName>
    </submittedName>
</protein>